<dbReference type="Proteomes" id="UP000187085">
    <property type="component" value="Unassembled WGS sequence"/>
</dbReference>
<dbReference type="STRING" id="554083.BKD30_00315"/>
<comment type="caution">
    <text evidence="2">The sequence shown here is derived from an EMBL/GenBank/DDBJ whole genome shotgun (WGS) entry which is preliminary data.</text>
</comment>
<evidence type="ECO:0000256" key="1">
    <source>
        <dbReference type="SAM" id="MobiDB-lite"/>
    </source>
</evidence>
<dbReference type="AlphaFoldDB" id="A0A1R1LPV8"/>
<gene>
    <name evidence="2" type="ORF">BKD30_00315</name>
</gene>
<evidence type="ECO:0000313" key="2">
    <source>
        <dbReference type="EMBL" id="OMH29537.1"/>
    </source>
</evidence>
<feature type="compositionally biased region" description="Acidic residues" evidence="1">
    <location>
        <begin position="15"/>
        <end position="38"/>
    </location>
</feature>
<evidence type="ECO:0000313" key="3">
    <source>
        <dbReference type="Proteomes" id="UP000187085"/>
    </source>
</evidence>
<proteinExistence type="predicted"/>
<reference evidence="2 3" key="1">
    <citation type="submission" date="2016-12" db="EMBL/GenBank/DDBJ databases">
        <title>Draft genome of Tersicoccus phoenicis 1P05MA.</title>
        <authorList>
            <person name="Nakajima Y."/>
            <person name="Yoshizawa S."/>
            <person name="Nakamura K."/>
            <person name="Ogura Y."/>
            <person name="Hayashi T."/>
            <person name="Kogure K."/>
        </authorList>
    </citation>
    <scope>NUCLEOTIDE SEQUENCE [LARGE SCALE GENOMIC DNA]</scope>
    <source>
        <strain evidence="2 3">1p05MA</strain>
    </source>
</reference>
<name>A0A1R1LPV8_9MICC</name>
<protein>
    <submittedName>
        <fullName evidence="2">Uncharacterized protein</fullName>
    </submittedName>
</protein>
<dbReference type="EMBL" id="MRDE01000004">
    <property type="protein sequence ID" value="OMH29537.1"/>
    <property type="molecule type" value="Genomic_DNA"/>
</dbReference>
<organism evidence="2 3">
    <name type="scientific">Tersicoccus phoenicis</name>
    <dbReference type="NCBI Taxonomy" id="554083"/>
    <lineage>
        <taxon>Bacteria</taxon>
        <taxon>Bacillati</taxon>
        <taxon>Actinomycetota</taxon>
        <taxon>Actinomycetes</taxon>
        <taxon>Micrococcales</taxon>
        <taxon>Micrococcaceae</taxon>
        <taxon>Tersicoccus</taxon>
    </lineage>
</organism>
<accession>A0A1R1LPV8</accession>
<keyword evidence="3" id="KW-1185">Reference proteome</keyword>
<sequence length="79" mass="7813">MLIRADGTASLPAVEDADGEPDDAGEDDAGADAGDDDAVADRPGDGGGVAAGGPAHPASAITPTARTKPVRRMIDSCRR</sequence>
<feature type="region of interest" description="Disordered" evidence="1">
    <location>
        <begin position="1"/>
        <end position="79"/>
    </location>
</feature>